<dbReference type="Gene3D" id="1.20.1090.10">
    <property type="entry name" value="Dehydroquinate synthase-like - alpha domain"/>
    <property type="match status" value="1"/>
</dbReference>
<proteinExistence type="predicted"/>
<dbReference type="GO" id="GO:0009073">
    <property type="term" value="P:aromatic amino acid family biosynthetic process"/>
    <property type="evidence" value="ECO:0007669"/>
    <property type="project" value="InterPro"/>
</dbReference>
<comment type="cofactor">
    <cofactor evidence="1">
        <name>NAD(+)</name>
        <dbReference type="ChEBI" id="CHEBI:57540"/>
    </cofactor>
</comment>
<dbReference type="InterPro" id="IPR056179">
    <property type="entry name" value="DHQS_C"/>
</dbReference>
<keyword evidence="10" id="KW-1185">Reference proteome</keyword>
<keyword evidence="5" id="KW-0456">Lyase</keyword>
<dbReference type="STRING" id="1702214.AL399_03995"/>
<dbReference type="PATRIC" id="fig|1702214.3.peg.1505"/>
<name>A0A0Q4B568_9BACT</name>
<dbReference type="GO" id="GO:0003856">
    <property type="term" value="F:3-dehydroquinate synthase activity"/>
    <property type="evidence" value="ECO:0007669"/>
    <property type="project" value="TreeGrafter"/>
</dbReference>
<dbReference type="InterPro" id="IPR050071">
    <property type="entry name" value="Dehydroquinate_synthase"/>
</dbReference>
<dbReference type="PIRSF" id="PIRSF001455">
    <property type="entry name" value="DHQ_synth"/>
    <property type="match status" value="1"/>
</dbReference>
<keyword evidence="3" id="KW-0479">Metal-binding</keyword>
<reference evidence="9" key="1">
    <citation type="submission" date="2015-08" db="EMBL/GenBank/DDBJ databases">
        <title>Candidatus Bacteriodes Periocalifornicus.</title>
        <authorList>
            <person name="McLean J.S."/>
            <person name="Kelley S."/>
        </authorList>
    </citation>
    <scope>NUCLEOTIDE SEQUENCE [LARGE SCALE GENOMIC DNA]</scope>
    <source>
        <strain evidence="9">12B</strain>
    </source>
</reference>
<comment type="caution">
    <text evidence="9">The sequence shown here is derived from an EMBL/GenBank/DDBJ whole genome shotgun (WGS) entry which is preliminary data.</text>
</comment>
<evidence type="ECO:0000259" key="8">
    <source>
        <dbReference type="Pfam" id="PF24621"/>
    </source>
</evidence>
<evidence type="ECO:0000259" key="7">
    <source>
        <dbReference type="Pfam" id="PF01761"/>
    </source>
</evidence>
<dbReference type="Gene3D" id="3.40.50.1970">
    <property type="match status" value="1"/>
</dbReference>
<protein>
    <submittedName>
        <fullName evidence="9">Uncharacterized protein</fullName>
    </submittedName>
</protein>
<evidence type="ECO:0000256" key="2">
    <source>
        <dbReference type="ARBA" id="ARBA00001941"/>
    </source>
</evidence>
<dbReference type="CDD" id="cd08195">
    <property type="entry name" value="DHQS"/>
    <property type="match status" value="1"/>
</dbReference>
<feature type="domain" description="3-dehydroquinate synthase C-terminal" evidence="8">
    <location>
        <begin position="172"/>
        <end position="310"/>
    </location>
</feature>
<sequence>MTQTLTLQGHSSTTEVYLQGKLEEVGKLMPQGAQPIVITDRDVWAQFKDRMPADWPVYQVVPGEVSKSLRTASNLYRYLQEQRADRGVFLVGLGGGVVSDLTGFVAATYLRGVRFGLVPTTLLAQADAAIGGKSALNLYGFKNVVGAIYQPRWVLEDHSLLGTLSEAQVESGLAEIVKLAILEDPELYARLGEHADDYRLLTPSYIEPTIAWAVRTKMGYIEADEQDYDVRRRLNLGHTWGHAVEAVTGLPHGHAVAIGLVFAAELGEWLQLSQSGLAENIAATLVRLGLPTRSKALPWVLFEALQRDKKRQGDAIGFIVPLRIGEAKEQRVDLAKLKEFVQHVYAS</sequence>
<evidence type="ECO:0000256" key="5">
    <source>
        <dbReference type="ARBA" id="ARBA00023239"/>
    </source>
</evidence>
<comment type="cofactor">
    <cofactor evidence="2">
        <name>Co(2+)</name>
        <dbReference type="ChEBI" id="CHEBI:48828"/>
    </cofactor>
</comment>
<evidence type="ECO:0000313" key="10">
    <source>
        <dbReference type="Proteomes" id="UP000054172"/>
    </source>
</evidence>
<dbReference type="Proteomes" id="UP000054172">
    <property type="component" value="Unassembled WGS sequence"/>
</dbReference>
<dbReference type="InterPro" id="IPR030963">
    <property type="entry name" value="DHQ_synth_fam"/>
</dbReference>
<dbReference type="InterPro" id="IPR030960">
    <property type="entry name" value="DHQS/DOIS_N"/>
</dbReference>
<evidence type="ECO:0000256" key="4">
    <source>
        <dbReference type="ARBA" id="ARBA00023027"/>
    </source>
</evidence>
<dbReference type="AlphaFoldDB" id="A0A0Q4B568"/>
<evidence type="ECO:0000256" key="6">
    <source>
        <dbReference type="ARBA" id="ARBA00023285"/>
    </source>
</evidence>
<dbReference type="Pfam" id="PF01761">
    <property type="entry name" value="DHQ_synthase"/>
    <property type="match status" value="1"/>
</dbReference>
<gene>
    <name evidence="9" type="ORF">AL399_03995</name>
</gene>
<evidence type="ECO:0000313" key="9">
    <source>
        <dbReference type="EMBL" id="KQM09026.1"/>
    </source>
</evidence>
<dbReference type="PANTHER" id="PTHR43622:SF1">
    <property type="entry name" value="3-DEHYDROQUINATE SYNTHASE"/>
    <property type="match status" value="1"/>
</dbReference>
<dbReference type="Pfam" id="PF24621">
    <property type="entry name" value="DHQS_C"/>
    <property type="match status" value="1"/>
</dbReference>
<dbReference type="SUPFAM" id="SSF56796">
    <property type="entry name" value="Dehydroquinate synthase-like"/>
    <property type="match status" value="1"/>
</dbReference>
<evidence type="ECO:0000256" key="3">
    <source>
        <dbReference type="ARBA" id="ARBA00022723"/>
    </source>
</evidence>
<keyword evidence="6" id="KW-0170">Cobalt</keyword>
<dbReference type="GO" id="GO:0046872">
    <property type="term" value="F:metal ion binding"/>
    <property type="evidence" value="ECO:0007669"/>
    <property type="project" value="UniProtKB-KW"/>
</dbReference>
<accession>A0A0Q4B568</accession>
<feature type="domain" description="3-dehydroquinate synthase N-terminal" evidence="7">
    <location>
        <begin position="59"/>
        <end position="170"/>
    </location>
</feature>
<organism evidence="9 10">
    <name type="scientific">Candidatus [Bacteroides] periocalifornicus</name>
    <dbReference type="NCBI Taxonomy" id="1702214"/>
    <lineage>
        <taxon>Bacteria</taxon>
        <taxon>Pseudomonadati</taxon>
        <taxon>Bacteroidota</taxon>
    </lineage>
</organism>
<keyword evidence="4" id="KW-0520">NAD</keyword>
<dbReference type="PANTHER" id="PTHR43622">
    <property type="entry name" value="3-DEHYDROQUINATE SYNTHASE"/>
    <property type="match status" value="1"/>
</dbReference>
<dbReference type="EMBL" id="LIIK01000014">
    <property type="protein sequence ID" value="KQM09026.1"/>
    <property type="molecule type" value="Genomic_DNA"/>
</dbReference>
<evidence type="ECO:0000256" key="1">
    <source>
        <dbReference type="ARBA" id="ARBA00001911"/>
    </source>
</evidence>